<dbReference type="GO" id="GO:0016787">
    <property type="term" value="F:hydrolase activity"/>
    <property type="evidence" value="ECO:0007669"/>
    <property type="project" value="UniProtKB-KW"/>
</dbReference>
<dbReference type="KEGG" id="rpm:RSPPHO_01860"/>
<organism evidence="4 5">
    <name type="scientific">Pararhodospirillum photometricum DSM 122</name>
    <dbReference type="NCBI Taxonomy" id="1150469"/>
    <lineage>
        <taxon>Bacteria</taxon>
        <taxon>Pseudomonadati</taxon>
        <taxon>Pseudomonadota</taxon>
        <taxon>Alphaproteobacteria</taxon>
        <taxon>Rhodospirillales</taxon>
        <taxon>Rhodospirillaceae</taxon>
        <taxon>Pararhodospirillum</taxon>
    </lineage>
</organism>
<protein>
    <submittedName>
        <fullName evidence="4">ABC transporter component</fullName>
        <ecNumber evidence="4">3.6.3.29</ecNumber>
    </submittedName>
</protein>
<keyword evidence="5" id="KW-1185">Reference proteome</keyword>
<dbReference type="GO" id="GO:0003677">
    <property type="term" value="F:DNA binding"/>
    <property type="evidence" value="ECO:0007669"/>
    <property type="project" value="InterPro"/>
</dbReference>
<dbReference type="InterPro" id="IPR032524">
    <property type="entry name" value="ABC_tran_C"/>
</dbReference>
<keyword evidence="1" id="KW-0547">Nucleotide-binding</keyword>
<dbReference type="EC" id="3.6.3.29" evidence="4"/>
<evidence type="ECO:0000313" key="5">
    <source>
        <dbReference type="Proteomes" id="UP000033220"/>
    </source>
</evidence>
<evidence type="ECO:0000313" key="4">
    <source>
        <dbReference type="EMBL" id="CCG08486.1"/>
    </source>
</evidence>
<dbReference type="AlphaFoldDB" id="H6SKH1"/>
<dbReference type="PATRIC" id="fig|1150469.3.peg.2093"/>
<keyword evidence="2" id="KW-0067">ATP-binding</keyword>
<dbReference type="STRING" id="1150469.RSPPHO_01860"/>
<dbReference type="Gene3D" id="1.10.287.380">
    <property type="entry name" value="Valyl-tRNA synthetase, C-terminal domain"/>
    <property type="match status" value="1"/>
</dbReference>
<evidence type="ECO:0000256" key="2">
    <source>
        <dbReference type="ARBA" id="ARBA00022840"/>
    </source>
</evidence>
<dbReference type="eggNOG" id="COG0488">
    <property type="taxonomic scope" value="Bacteria"/>
</dbReference>
<dbReference type="HOGENOM" id="CLU_2954508_0_0_5"/>
<dbReference type="EMBL" id="HE663493">
    <property type="protein sequence ID" value="CCG08486.1"/>
    <property type="molecule type" value="Genomic_DNA"/>
</dbReference>
<gene>
    <name evidence="4" type="ORF">RSPPHO_01860</name>
</gene>
<proteinExistence type="predicted"/>
<keyword evidence="4" id="KW-0378">Hydrolase</keyword>
<accession>H6SKH1</accession>
<dbReference type="Pfam" id="PF16326">
    <property type="entry name" value="ABC_tran_CTD"/>
    <property type="match status" value="1"/>
</dbReference>
<evidence type="ECO:0000256" key="1">
    <source>
        <dbReference type="ARBA" id="ARBA00022741"/>
    </source>
</evidence>
<evidence type="ECO:0000259" key="3">
    <source>
        <dbReference type="Pfam" id="PF16326"/>
    </source>
</evidence>
<dbReference type="GO" id="GO:0005524">
    <property type="term" value="F:ATP binding"/>
    <property type="evidence" value="ECO:0007669"/>
    <property type="project" value="UniProtKB-KW"/>
</dbReference>
<feature type="domain" description="ABC transporter Uup C-terminal" evidence="3">
    <location>
        <begin position="2"/>
        <end position="60"/>
    </location>
</feature>
<dbReference type="Proteomes" id="UP000033220">
    <property type="component" value="Chromosome DSM 122"/>
</dbReference>
<name>H6SKH1_PARPM</name>
<sequence length="68" mass="7608">MEQLPGEMEKLRVELTALEKALADPALYARDPKGHQTKADRHVAAQAELAAAEDAWLELELLREELGR</sequence>
<reference evidence="4 5" key="1">
    <citation type="submission" date="2012-02" db="EMBL/GenBank/DDBJ databases">
        <title>Shotgun genome sequence of Phaeospirillum photometricum DSM 122.</title>
        <authorList>
            <person name="Duquesne K."/>
            <person name="Sturgis J."/>
        </authorList>
    </citation>
    <scope>NUCLEOTIDE SEQUENCE [LARGE SCALE GENOMIC DNA]</scope>
    <source>
        <strain evidence="5">DSM122</strain>
    </source>
</reference>
<dbReference type="InterPro" id="IPR037118">
    <property type="entry name" value="Val-tRNA_synth_C_sf"/>
</dbReference>